<gene>
    <name evidence="1" type="ORF">DGUA_6G013600</name>
</gene>
<protein>
    <submittedName>
        <fullName evidence="1">Uncharacterized protein</fullName>
    </submittedName>
</protein>
<dbReference type="Proteomes" id="UP000268350">
    <property type="component" value="Unassembled WGS sequence"/>
</dbReference>
<name>A0A3B0JLX1_DROGU</name>
<sequence length="96" mass="11389">MKDISRFAVKTMNAARQDDQEMDDEQPPELFIKFEAEEDPLQQEDAPSIPRNQIYLEYAINKSIFYTTDSAEERIFKVLKEISEEREFRSFLKSSM</sequence>
<reference evidence="2" key="1">
    <citation type="submission" date="2018-01" db="EMBL/GenBank/DDBJ databases">
        <authorList>
            <person name="Alioto T."/>
            <person name="Alioto T."/>
        </authorList>
    </citation>
    <scope>NUCLEOTIDE SEQUENCE [LARGE SCALE GENOMIC DNA]</scope>
</reference>
<dbReference type="EMBL" id="OUUW01000006">
    <property type="protein sequence ID" value="SPP81853.1"/>
    <property type="molecule type" value="Genomic_DNA"/>
</dbReference>
<evidence type="ECO:0000313" key="2">
    <source>
        <dbReference type="Proteomes" id="UP000268350"/>
    </source>
</evidence>
<evidence type="ECO:0000313" key="1">
    <source>
        <dbReference type="EMBL" id="SPP81853.1"/>
    </source>
</evidence>
<dbReference type="AlphaFoldDB" id="A0A3B0JLX1"/>
<organism evidence="1 2">
    <name type="scientific">Drosophila guanche</name>
    <name type="common">Fruit fly</name>
    <dbReference type="NCBI Taxonomy" id="7266"/>
    <lineage>
        <taxon>Eukaryota</taxon>
        <taxon>Metazoa</taxon>
        <taxon>Ecdysozoa</taxon>
        <taxon>Arthropoda</taxon>
        <taxon>Hexapoda</taxon>
        <taxon>Insecta</taxon>
        <taxon>Pterygota</taxon>
        <taxon>Neoptera</taxon>
        <taxon>Endopterygota</taxon>
        <taxon>Diptera</taxon>
        <taxon>Brachycera</taxon>
        <taxon>Muscomorpha</taxon>
        <taxon>Ephydroidea</taxon>
        <taxon>Drosophilidae</taxon>
        <taxon>Drosophila</taxon>
        <taxon>Sophophora</taxon>
    </lineage>
</organism>
<keyword evidence="2" id="KW-1185">Reference proteome</keyword>
<accession>A0A3B0JLX1</accession>
<proteinExistence type="predicted"/>